<evidence type="ECO:0000313" key="2">
    <source>
        <dbReference type="Proteomes" id="UP000280066"/>
    </source>
</evidence>
<protein>
    <recommendedName>
        <fullName evidence="3">GTPase</fullName>
    </recommendedName>
</protein>
<accession>A0A3R9NYY8</accession>
<proteinExistence type="predicted"/>
<dbReference type="AlphaFoldDB" id="A0A3R9NYY8"/>
<dbReference type="EMBL" id="RWIS01000018">
    <property type="protein sequence ID" value="RSK24141.1"/>
    <property type="molecule type" value="Genomic_DNA"/>
</dbReference>
<dbReference type="OrthoDB" id="572467at2"/>
<dbReference type="RefSeq" id="WP_125433498.1">
    <property type="nucleotide sequence ID" value="NZ_RWIS01000018.1"/>
</dbReference>
<gene>
    <name evidence="1" type="ORF">EI290_20370</name>
</gene>
<evidence type="ECO:0008006" key="3">
    <source>
        <dbReference type="Google" id="ProtNLM"/>
    </source>
</evidence>
<evidence type="ECO:0000313" key="1">
    <source>
        <dbReference type="EMBL" id="RSK24141.1"/>
    </source>
</evidence>
<reference evidence="1 2" key="1">
    <citation type="submission" date="2018-12" db="EMBL/GenBank/DDBJ databases">
        <authorList>
            <person name="Feng G."/>
            <person name="Zhu H."/>
        </authorList>
    </citation>
    <scope>NUCLEOTIDE SEQUENCE [LARGE SCALE GENOMIC DNA]</scope>
    <source>
        <strain evidence="1 2">9PBR-2</strain>
    </source>
</reference>
<organism evidence="1 2">
    <name type="scientific">Hymenobacter metallilatus</name>
    <dbReference type="NCBI Taxonomy" id="2493666"/>
    <lineage>
        <taxon>Bacteria</taxon>
        <taxon>Pseudomonadati</taxon>
        <taxon>Bacteroidota</taxon>
        <taxon>Cytophagia</taxon>
        <taxon>Cytophagales</taxon>
        <taxon>Hymenobacteraceae</taxon>
        <taxon>Hymenobacter</taxon>
    </lineage>
</organism>
<comment type="caution">
    <text evidence="1">The sequence shown here is derived from an EMBL/GenBank/DDBJ whole genome shotgun (WGS) entry which is preliminary data.</text>
</comment>
<dbReference type="Proteomes" id="UP000280066">
    <property type="component" value="Unassembled WGS sequence"/>
</dbReference>
<sequence>MSAPHPELLFVYNADAGLLNGVLDTLHKTFAPATYACSLCAVTYGAASMRPQWRAFLEQLPARVEFLHRDELARQYPALQDTTLPAVFQRAAPTESWQVFISAAQLRPLDLPGLMQAVETRLRETNQPVRGL</sequence>
<name>A0A3R9NYY8_9BACT</name>
<keyword evidence="2" id="KW-1185">Reference proteome</keyword>